<accession>G7GTU8</accession>
<dbReference type="eggNOG" id="ENOG5032PMF">
    <property type="taxonomic scope" value="Bacteria"/>
</dbReference>
<organism evidence="1 2">
    <name type="scientific">Gordonia amarae NBRC 15530</name>
    <dbReference type="NCBI Taxonomy" id="1075090"/>
    <lineage>
        <taxon>Bacteria</taxon>
        <taxon>Bacillati</taxon>
        <taxon>Actinomycetota</taxon>
        <taxon>Actinomycetes</taxon>
        <taxon>Mycobacteriales</taxon>
        <taxon>Gordoniaceae</taxon>
        <taxon>Gordonia</taxon>
    </lineage>
</organism>
<comment type="caution">
    <text evidence="1">The sequence shown here is derived from an EMBL/GenBank/DDBJ whole genome shotgun (WGS) entry which is preliminary data.</text>
</comment>
<dbReference type="STRING" id="1075090.GOAMR_61_01190"/>
<keyword evidence="2" id="KW-1185">Reference proteome</keyword>
<evidence type="ECO:0000313" key="1">
    <source>
        <dbReference type="EMBL" id="GAB07023.1"/>
    </source>
</evidence>
<dbReference type="OrthoDB" id="4555700at2"/>
<reference evidence="1 2" key="1">
    <citation type="submission" date="2011-11" db="EMBL/GenBank/DDBJ databases">
        <title>Whole genome shotgun sequence of Gordonia amarae NBRC 15530.</title>
        <authorList>
            <person name="Takarada H."/>
            <person name="Hosoyama A."/>
            <person name="Tsuchikane K."/>
            <person name="Katsumata H."/>
            <person name="Yamazaki S."/>
            <person name="Fujita N."/>
        </authorList>
    </citation>
    <scope>NUCLEOTIDE SEQUENCE [LARGE SCALE GENOMIC DNA]</scope>
    <source>
        <strain evidence="1 2">NBRC 15530</strain>
    </source>
</reference>
<dbReference type="EMBL" id="BAED01000061">
    <property type="protein sequence ID" value="GAB07023.1"/>
    <property type="molecule type" value="Genomic_DNA"/>
</dbReference>
<gene>
    <name evidence="1" type="ORF">GOAMR_61_01190</name>
</gene>
<evidence type="ECO:0000313" key="2">
    <source>
        <dbReference type="Proteomes" id="UP000006023"/>
    </source>
</evidence>
<dbReference type="RefSeq" id="WP_005191116.1">
    <property type="nucleotide sequence ID" value="NZ_BAED01000061.1"/>
</dbReference>
<dbReference type="Proteomes" id="UP000006023">
    <property type="component" value="Unassembled WGS sequence"/>
</dbReference>
<name>G7GTU8_9ACTN</name>
<dbReference type="AlphaFoldDB" id="G7GTU8"/>
<protein>
    <submittedName>
        <fullName evidence="1">Uncharacterized protein</fullName>
    </submittedName>
</protein>
<sequence>MAAGLVNTSHPRVPGVREITRTRADARRRPLRNRLALITPDAEQTIVHAGGWLFDQALAGWEVTVHVVQDCDVRPLEILGAHPLDFDCSMKSHTDDGPWPQALAVCSTLFEADERVRSGVLETLDSVRADLRLWGPTRPLELAGRCRTAAYELSFAARAFKRRAFAAAGLAPETMTTTETFLLGSPITSNGGLTAAI</sequence>
<proteinExistence type="predicted"/>